<organism evidence="10 11">
    <name type="scientific">Sinosporangium siamense</name>
    <dbReference type="NCBI Taxonomy" id="1367973"/>
    <lineage>
        <taxon>Bacteria</taxon>
        <taxon>Bacillati</taxon>
        <taxon>Actinomycetota</taxon>
        <taxon>Actinomycetes</taxon>
        <taxon>Streptosporangiales</taxon>
        <taxon>Streptosporangiaceae</taxon>
        <taxon>Sinosporangium</taxon>
    </lineage>
</organism>
<dbReference type="AlphaFoldDB" id="A0A919V5E2"/>
<proteinExistence type="inferred from homology"/>
<keyword evidence="11" id="KW-1185">Reference proteome</keyword>
<evidence type="ECO:0000256" key="8">
    <source>
        <dbReference type="RuleBase" id="RU363032"/>
    </source>
</evidence>
<dbReference type="SUPFAM" id="SSF161098">
    <property type="entry name" value="MetI-like"/>
    <property type="match status" value="1"/>
</dbReference>
<evidence type="ECO:0000313" key="10">
    <source>
        <dbReference type="EMBL" id="GII91458.1"/>
    </source>
</evidence>
<keyword evidence="5 8" id="KW-0812">Transmembrane</keyword>
<evidence type="ECO:0000313" key="11">
    <source>
        <dbReference type="Proteomes" id="UP000606172"/>
    </source>
</evidence>
<reference evidence="10" key="1">
    <citation type="submission" date="2021-01" db="EMBL/GenBank/DDBJ databases">
        <title>Whole genome shotgun sequence of Sinosporangium siamense NBRC 109515.</title>
        <authorList>
            <person name="Komaki H."/>
            <person name="Tamura T."/>
        </authorList>
    </citation>
    <scope>NUCLEOTIDE SEQUENCE</scope>
    <source>
        <strain evidence="10">NBRC 109515</strain>
    </source>
</reference>
<keyword evidence="7 8" id="KW-0472">Membrane</keyword>
<sequence length="273" mass="29344">MTTQTLPGRTRKPRTRLGDRLLHIYVWLVLAWLLAPIAVMIAFGFNDTQSKSNVNWQGFTFKWWGHLGDYPDLTGAVINSITIALAATAITTALGTLIGLALGRYRFKGAGPMNLVMFAAISSPELVMGASLLSLFVSAGVQTGYVTVVIAHVLFSLSFVAVTVRARVVGLDPSLEEAARDLGASTWTTFWRVTFPMIAPGVISGALLAFALSIDDFVITQFTSGATTTFPLWIYGAVRQGVPPQVNILGTLIFAVGVVIAITNSVLARRRVT</sequence>
<dbReference type="Pfam" id="PF00528">
    <property type="entry name" value="BPD_transp_1"/>
    <property type="match status" value="1"/>
</dbReference>
<feature type="transmembrane region" description="Helical" evidence="8">
    <location>
        <begin position="189"/>
        <end position="214"/>
    </location>
</feature>
<dbReference type="GO" id="GO:0005886">
    <property type="term" value="C:plasma membrane"/>
    <property type="evidence" value="ECO:0007669"/>
    <property type="project" value="UniProtKB-SubCell"/>
</dbReference>
<dbReference type="RefSeq" id="WP_204022882.1">
    <property type="nucleotide sequence ID" value="NZ_BOOW01000009.1"/>
</dbReference>
<dbReference type="InterPro" id="IPR035906">
    <property type="entry name" value="MetI-like_sf"/>
</dbReference>
<keyword evidence="3 8" id="KW-0813">Transport</keyword>
<keyword evidence="4" id="KW-1003">Cell membrane</keyword>
<keyword evidence="6 8" id="KW-1133">Transmembrane helix</keyword>
<feature type="transmembrane region" description="Helical" evidence="8">
    <location>
        <begin position="145"/>
        <end position="168"/>
    </location>
</feature>
<dbReference type="EMBL" id="BOOW01000009">
    <property type="protein sequence ID" value="GII91458.1"/>
    <property type="molecule type" value="Genomic_DNA"/>
</dbReference>
<dbReference type="InterPro" id="IPR000515">
    <property type="entry name" value="MetI-like"/>
</dbReference>
<dbReference type="Proteomes" id="UP000606172">
    <property type="component" value="Unassembled WGS sequence"/>
</dbReference>
<evidence type="ECO:0000256" key="2">
    <source>
        <dbReference type="ARBA" id="ARBA00007069"/>
    </source>
</evidence>
<name>A0A919V5E2_9ACTN</name>
<accession>A0A919V5E2</accession>
<feature type="domain" description="ABC transmembrane type-1" evidence="9">
    <location>
        <begin position="77"/>
        <end position="264"/>
    </location>
</feature>
<dbReference type="PANTHER" id="PTHR43848:SF2">
    <property type="entry name" value="PUTRESCINE TRANSPORT SYSTEM PERMEASE PROTEIN POTI"/>
    <property type="match status" value="1"/>
</dbReference>
<dbReference type="PROSITE" id="PS50928">
    <property type="entry name" value="ABC_TM1"/>
    <property type="match status" value="1"/>
</dbReference>
<evidence type="ECO:0000256" key="3">
    <source>
        <dbReference type="ARBA" id="ARBA00022448"/>
    </source>
</evidence>
<dbReference type="GO" id="GO:0055085">
    <property type="term" value="P:transmembrane transport"/>
    <property type="evidence" value="ECO:0007669"/>
    <property type="project" value="InterPro"/>
</dbReference>
<feature type="transmembrane region" description="Helical" evidence="8">
    <location>
        <begin position="77"/>
        <end position="103"/>
    </location>
</feature>
<comment type="similarity">
    <text evidence="2">Belongs to the binding-protein-dependent transport system permease family. CysTW subfamily.</text>
</comment>
<dbReference type="PANTHER" id="PTHR43848">
    <property type="entry name" value="PUTRESCINE TRANSPORT SYSTEM PERMEASE PROTEIN POTI"/>
    <property type="match status" value="1"/>
</dbReference>
<dbReference type="Gene3D" id="1.10.3720.10">
    <property type="entry name" value="MetI-like"/>
    <property type="match status" value="1"/>
</dbReference>
<evidence type="ECO:0000256" key="6">
    <source>
        <dbReference type="ARBA" id="ARBA00022989"/>
    </source>
</evidence>
<evidence type="ECO:0000256" key="5">
    <source>
        <dbReference type="ARBA" id="ARBA00022692"/>
    </source>
</evidence>
<evidence type="ECO:0000256" key="4">
    <source>
        <dbReference type="ARBA" id="ARBA00022475"/>
    </source>
</evidence>
<feature type="transmembrane region" description="Helical" evidence="8">
    <location>
        <begin position="248"/>
        <end position="267"/>
    </location>
</feature>
<protein>
    <submittedName>
        <fullName evidence="10">ABC transporter permease</fullName>
    </submittedName>
</protein>
<comment type="subcellular location">
    <subcellularLocation>
        <location evidence="1 8">Cell membrane</location>
        <topology evidence="1 8">Multi-pass membrane protein</topology>
    </subcellularLocation>
</comment>
<comment type="caution">
    <text evidence="10">The sequence shown here is derived from an EMBL/GenBank/DDBJ whole genome shotgun (WGS) entry which is preliminary data.</text>
</comment>
<evidence type="ECO:0000256" key="1">
    <source>
        <dbReference type="ARBA" id="ARBA00004651"/>
    </source>
</evidence>
<feature type="transmembrane region" description="Helical" evidence="8">
    <location>
        <begin position="21"/>
        <end position="45"/>
    </location>
</feature>
<evidence type="ECO:0000259" key="9">
    <source>
        <dbReference type="PROSITE" id="PS50928"/>
    </source>
</evidence>
<gene>
    <name evidence="10" type="ORF">Ssi02_16890</name>
</gene>
<feature type="transmembrane region" description="Helical" evidence="8">
    <location>
        <begin position="115"/>
        <end position="139"/>
    </location>
</feature>
<evidence type="ECO:0000256" key="7">
    <source>
        <dbReference type="ARBA" id="ARBA00023136"/>
    </source>
</evidence>
<dbReference type="CDD" id="cd06261">
    <property type="entry name" value="TM_PBP2"/>
    <property type="match status" value="1"/>
</dbReference>
<dbReference type="InterPro" id="IPR051789">
    <property type="entry name" value="Bact_Polyamine_Transport"/>
</dbReference>